<organism evidence="1 2">
    <name type="scientific">Liparis tanakae</name>
    <name type="common">Tanaka's snailfish</name>
    <dbReference type="NCBI Taxonomy" id="230148"/>
    <lineage>
        <taxon>Eukaryota</taxon>
        <taxon>Metazoa</taxon>
        <taxon>Chordata</taxon>
        <taxon>Craniata</taxon>
        <taxon>Vertebrata</taxon>
        <taxon>Euteleostomi</taxon>
        <taxon>Actinopterygii</taxon>
        <taxon>Neopterygii</taxon>
        <taxon>Teleostei</taxon>
        <taxon>Neoteleostei</taxon>
        <taxon>Acanthomorphata</taxon>
        <taxon>Eupercaria</taxon>
        <taxon>Perciformes</taxon>
        <taxon>Cottioidei</taxon>
        <taxon>Cottales</taxon>
        <taxon>Liparidae</taxon>
        <taxon>Liparis</taxon>
    </lineage>
</organism>
<dbReference type="EMBL" id="SRLO01000145">
    <property type="protein sequence ID" value="TNN71762.1"/>
    <property type="molecule type" value="Genomic_DNA"/>
</dbReference>
<evidence type="ECO:0000313" key="1">
    <source>
        <dbReference type="EMBL" id="TNN71762.1"/>
    </source>
</evidence>
<name>A0A4Z2I3C6_9TELE</name>
<comment type="caution">
    <text evidence="1">The sequence shown here is derived from an EMBL/GenBank/DDBJ whole genome shotgun (WGS) entry which is preliminary data.</text>
</comment>
<evidence type="ECO:0000313" key="2">
    <source>
        <dbReference type="Proteomes" id="UP000314294"/>
    </source>
</evidence>
<protein>
    <submittedName>
        <fullName evidence="1">Uncharacterized protein</fullName>
    </submittedName>
</protein>
<dbReference type="AlphaFoldDB" id="A0A4Z2I3C6"/>
<accession>A0A4Z2I3C6</accession>
<sequence>MTLRGGGVRRLQLVFHLNTAPPPWFFLEDVMNYSLSSPVEDDVMLLVRGPGPGSVLSPEWMLLTG</sequence>
<gene>
    <name evidence="1" type="ORF">EYF80_017933</name>
</gene>
<reference evidence="1 2" key="1">
    <citation type="submission" date="2019-03" db="EMBL/GenBank/DDBJ databases">
        <title>First draft genome of Liparis tanakae, snailfish: a comprehensive survey of snailfish specific genes.</title>
        <authorList>
            <person name="Kim W."/>
            <person name="Song I."/>
            <person name="Jeong J.-H."/>
            <person name="Kim D."/>
            <person name="Kim S."/>
            <person name="Ryu S."/>
            <person name="Song J.Y."/>
            <person name="Lee S.K."/>
        </authorList>
    </citation>
    <scope>NUCLEOTIDE SEQUENCE [LARGE SCALE GENOMIC DNA]</scope>
    <source>
        <tissue evidence="1">Muscle</tissue>
    </source>
</reference>
<proteinExistence type="predicted"/>
<keyword evidence="2" id="KW-1185">Reference proteome</keyword>
<dbReference type="Proteomes" id="UP000314294">
    <property type="component" value="Unassembled WGS sequence"/>
</dbReference>